<evidence type="ECO:0000256" key="4">
    <source>
        <dbReference type="ARBA" id="ARBA00022553"/>
    </source>
</evidence>
<keyword evidence="3" id="KW-0158">Chromosome</keyword>
<feature type="domain" description="Post-SET" evidence="19">
    <location>
        <begin position="426"/>
        <end position="442"/>
    </location>
</feature>
<dbReference type="SUPFAM" id="SSF82199">
    <property type="entry name" value="SET domain"/>
    <property type="match status" value="1"/>
</dbReference>
<accession>A0AAV4BVS8</accession>
<keyword evidence="13" id="KW-0539">Nucleus</keyword>
<dbReference type="EMBL" id="BLXT01005617">
    <property type="protein sequence ID" value="GFO24565.1"/>
    <property type="molecule type" value="Genomic_DNA"/>
</dbReference>
<keyword evidence="8" id="KW-0479">Metal-binding</keyword>
<keyword evidence="9" id="KW-0677">Repeat</keyword>
<feature type="domain" description="PHD-type" evidence="16">
    <location>
        <begin position="68"/>
        <end position="113"/>
    </location>
</feature>
<feature type="domain" description="SET" evidence="17">
    <location>
        <begin position="302"/>
        <end position="419"/>
    </location>
</feature>
<dbReference type="InterPro" id="IPR055197">
    <property type="entry name" value="PHDvar_NSD"/>
</dbReference>
<dbReference type="CDD" id="cd19173">
    <property type="entry name" value="SET_NSD"/>
    <property type="match status" value="1"/>
</dbReference>
<evidence type="ECO:0000256" key="2">
    <source>
        <dbReference type="ARBA" id="ARBA00004286"/>
    </source>
</evidence>
<organism evidence="21 22">
    <name type="scientific">Plakobranchus ocellatus</name>
    <dbReference type="NCBI Taxonomy" id="259542"/>
    <lineage>
        <taxon>Eukaryota</taxon>
        <taxon>Metazoa</taxon>
        <taxon>Spiralia</taxon>
        <taxon>Lophotrochozoa</taxon>
        <taxon>Mollusca</taxon>
        <taxon>Gastropoda</taxon>
        <taxon>Heterobranchia</taxon>
        <taxon>Euthyneura</taxon>
        <taxon>Panpulmonata</taxon>
        <taxon>Sacoglossa</taxon>
        <taxon>Placobranchoidea</taxon>
        <taxon>Plakobranchidae</taxon>
        <taxon>Plakobranchus</taxon>
    </lineage>
</organism>
<evidence type="ECO:0000256" key="6">
    <source>
        <dbReference type="ARBA" id="ARBA00022679"/>
    </source>
</evidence>
<dbReference type="FunFam" id="2.30.30.140:FF:000099">
    <property type="entry name" value="Histone-lysine N-methyltransferase"/>
    <property type="match status" value="1"/>
</dbReference>
<evidence type="ECO:0000256" key="7">
    <source>
        <dbReference type="ARBA" id="ARBA00022691"/>
    </source>
</evidence>
<dbReference type="GO" id="GO:0032259">
    <property type="term" value="P:methylation"/>
    <property type="evidence" value="ECO:0007669"/>
    <property type="project" value="UniProtKB-KW"/>
</dbReference>
<dbReference type="PANTHER" id="PTHR22884">
    <property type="entry name" value="SET DOMAIN PROTEINS"/>
    <property type="match status" value="1"/>
</dbReference>
<dbReference type="InterPro" id="IPR013083">
    <property type="entry name" value="Znf_RING/FYVE/PHD"/>
</dbReference>
<evidence type="ECO:0000256" key="12">
    <source>
        <dbReference type="ARBA" id="ARBA00022853"/>
    </source>
</evidence>
<reference evidence="21 22" key="1">
    <citation type="journal article" date="2021" name="Elife">
        <title>Chloroplast acquisition without the gene transfer in kleptoplastic sea slugs, Plakobranchus ocellatus.</title>
        <authorList>
            <person name="Maeda T."/>
            <person name="Takahashi S."/>
            <person name="Yoshida T."/>
            <person name="Shimamura S."/>
            <person name="Takaki Y."/>
            <person name="Nagai Y."/>
            <person name="Toyoda A."/>
            <person name="Suzuki Y."/>
            <person name="Arimoto A."/>
            <person name="Ishii H."/>
            <person name="Satoh N."/>
            <person name="Nishiyama T."/>
            <person name="Hasebe M."/>
            <person name="Maruyama T."/>
            <person name="Minagawa J."/>
            <person name="Obokata J."/>
            <person name="Shigenobu S."/>
        </authorList>
    </citation>
    <scope>NUCLEOTIDE SEQUENCE [LARGE SCALE GENOMIC DNA]</scope>
</reference>
<feature type="compositionally biased region" description="Polar residues" evidence="15">
    <location>
        <begin position="606"/>
        <end position="630"/>
    </location>
</feature>
<evidence type="ECO:0000256" key="1">
    <source>
        <dbReference type="ARBA" id="ARBA00004123"/>
    </source>
</evidence>
<evidence type="ECO:0000256" key="15">
    <source>
        <dbReference type="SAM" id="MobiDB-lite"/>
    </source>
</evidence>
<dbReference type="Pfam" id="PF00628">
    <property type="entry name" value="PHD"/>
    <property type="match status" value="1"/>
</dbReference>
<dbReference type="InterPro" id="IPR041306">
    <property type="entry name" value="C5HCH"/>
</dbReference>
<keyword evidence="7" id="KW-0949">S-adenosyl-L-methionine</keyword>
<dbReference type="GO" id="GO:0005694">
    <property type="term" value="C:chromosome"/>
    <property type="evidence" value="ECO:0007669"/>
    <property type="project" value="UniProtKB-SubCell"/>
</dbReference>
<proteinExistence type="predicted"/>
<dbReference type="InterPro" id="IPR050777">
    <property type="entry name" value="SET2_Histone-Lys_MeTrsfase"/>
</dbReference>
<evidence type="ECO:0000256" key="14">
    <source>
        <dbReference type="PROSITE-ProRule" id="PRU00146"/>
    </source>
</evidence>
<evidence type="ECO:0000313" key="21">
    <source>
        <dbReference type="EMBL" id="GFO24565.1"/>
    </source>
</evidence>
<dbReference type="PROSITE" id="PS01359">
    <property type="entry name" value="ZF_PHD_1"/>
    <property type="match status" value="1"/>
</dbReference>
<evidence type="ECO:0000256" key="10">
    <source>
        <dbReference type="ARBA" id="ARBA00022771"/>
    </source>
</evidence>
<dbReference type="Proteomes" id="UP000735302">
    <property type="component" value="Unassembled WGS sequence"/>
</dbReference>
<dbReference type="InterPro" id="IPR011011">
    <property type="entry name" value="Znf_FYVE_PHD"/>
</dbReference>
<dbReference type="GO" id="GO:0140938">
    <property type="term" value="F:histone H3 methyltransferase activity"/>
    <property type="evidence" value="ECO:0007669"/>
    <property type="project" value="UniProtKB-ARBA"/>
</dbReference>
<dbReference type="InterPro" id="IPR046341">
    <property type="entry name" value="SET_dom_sf"/>
</dbReference>
<dbReference type="InterPro" id="IPR006560">
    <property type="entry name" value="AWS_dom"/>
</dbReference>
<dbReference type="PROSITE" id="PS51215">
    <property type="entry name" value="AWS"/>
    <property type="match status" value="1"/>
</dbReference>
<dbReference type="InterPro" id="IPR003616">
    <property type="entry name" value="Post-SET_dom"/>
</dbReference>
<sequence length="747" mass="83956">MNEVGPAPSIFGEKVSGRYYRCIRCPASYHVGDHCIPAGSVVLAGSHIICADHFRPNKALSCHSRLNITWCFTCSKGGTLVCCEACPGAYHAECVKMDKAPDGAWYCEECDAGMRPLYGTIVWIKVGNYRWWPGEICHPRNVPLNIQEKPHQVGEFPVRFFGSHDYYWIHRGRVFLFQEGDKASRDSSAKGLFKTYVKGVQEATEAFKIWTAVKDKKDVQEQERNDKRPAPYKFIKSNVPIGSVQIYKADLSEIPICECKPDQTDACTSDCLNRMMLYECNPATCPAGDKCNNQRFQKRLYVEMEPFKCENRGWGLRCLQDIKKGQFVVEYVGDLIDEEECKKRIEQAHDDNITNFYMLTLDKNRIIDAGPKGNCSRFMNHSCCPNLVTQKWTVNGDIRVGLFALKDIQKGSELTFNYNLECLGNEKKACACGADNCSGFLGVRPKASMAAGAAKDKLAKEQKKKRKKKKLEQRKIYEDECFRCGMGGELVMCDVGNCTKVYHLHCLKLTKPPIGKWRCPWHHCDVCGKHAVSKCVECPDSFCLLHSEGNIFEKNGVQVCEDHVFLLDSVEDQQGKTFTEATPGAAQDQEMQNIAGHHSPALMETSASENVLSPQPVNTKGTSKEINPQQRVKRKYTKRCKSQLVDPGNNKCPIVKITVGADKSESESIHNLKKGSASEPKKSRRERNRYKLDQSKVESKLNNGLSKSFFSSENHLSGQPRSHISRHAKESDDTDSTSSLVIDLPVS</sequence>
<dbReference type="SMART" id="SM00570">
    <property type="entry name" value="AWS"/>
    <property type="match status" value="1"/>
</dbReference>
<gene>
    <name evidence="21" type="ORF">PoB_005107000</name>
</gene>
<dbReference type="InterPro" id="IPR019787">
    <property type="entry name" value="Znf_PHD-finger"/>
</dbReference>
<feature type="compositionally biased region" description="Basic and acidic residues" evidence="15">
    <location>
        <begin position="689"/>
        <end position="699"/>
    </location>
</feature>
<dbReference type="SMART" id="SM00249">
    <property type="entry name" value="PHD"/>
    <property type="match status" value="2"/>
</dbReference>
<dbReference type="FunFam" id="3.30.40.10:FF:000025">
    <property type="entry name" value="Histone-lysine N-methyltransferase"/>
    <property type="match status" value="1"/>
</dbReference>
<dbReference type="InterPro" id="IPR001214">
    <property type="entry name" value="SET_dom"/>
</dbReference>
<dbReference type="SUPFAM" id="SSF63748">
    <property type="entry name" value="Tudor/PWWP/MBT"/>
    <property type="match status" value="1"/>
</dbReference>
<evidence type="ECO:0000256" key="3">
    <source>
        <dbReference type="ARBA" id="ARBA00022454"/>
    </source>
</evidence>
<evidence type="ECO:0000256" key="8">
    <source>
        <dbReference type="ARBA" id="ARBA00022723"/>
    </source>
</evidence>
<dbReference type="Gene3D" id="3.30.40.10">
    <property type="entry name" value="Zinc/RING finger domain, C3HC4 (zinc finger)"/>
    <property type="match status" value="2"/>
</dbReference>
<evidence type="ECO:0000256" key="9">
    <source>
        <dbReference type="ARBA" id="ARBA00022737"/>
    </source>
</evidence>
<dbReference type="PROSITE" id="PS50868">
    <property type="entry name" value="POST_SET"/>
    <property type="match status" value="1"/>
</dbReference>
<dbReference type="InterPro" id="IPR001965">
    <property type="entry name" value="Znf_PHD"/>
</dbReference>
<keyword evidence="11" id="KW-0862">Zinc</keyword>
<comment type="subcellular location">
    <subcellularLocation>
        <location evidence="2">Chromosome</location>
    </subcellularLocation>
    <subcellularLocation>
        <location evidence="1">Nucleus</location>
    </subcellularLocation>
</comment>
<evidence type="ECO:0000259" key="16">
    <source>
        <dbReference type="PROSITE" id="PS50016"/>
    </source>
</evidence>
<dbReference type="Pfam" id="PF00855">
    <property type="entry name" value="PWWP"/>
    <property type="match status" value="1"/>
</dbReference>
<protein>
    <submittedName>
        <fullName evidence="21">Histone-lysine N-methyltransferase</fullName>
    </submittedName>
</protein>
<name>A0AAV4BVS8_9GAST</name>
<dbReference type="AlphaFoldDB" id="A0AAV4BVS8"/>
<dbReference type="Gene3D" id="2.30.30.140">
    <property type="match status" value="1"/>
</dbReference>
<dbReference type="Pfam" id="PF17907">
    <property type="entry name" value="AWS"/>
    <property type="match status" value="1"/>
</dbReference>
<evidence type="ECO:0000256" key="5">
    <source>
        <dbReference type="ARBA" id="ARBA00022603"/>
    </source>
</evidence>
<dbReference type="Gene3D" id="2.170.270.10">
    <property type="entry name" value="SET domain"/>
    <property type="match status" value="1"/>
</dbReference>
<feature type="domain" description="AWS" evidence="20">
    <location>
        <begin position="252"/>
        <end position="300"/>
    </location>
</feature>
<comment type="caution">
    <text evidence="21">The sequence shown here is derived from an EMBL/GenBank/DDBJ whole genome shotgun (WGS) entry which is preliminary data.</text>
</comment>
<keyword evidence="10 14" id="KW-0863">Zinc-finger</keyword>
<evidence type="ECO:0000259" key="20">
    <source>
        <dbReference type="PROSITE" id="PS51215"/>
    </source>
</evidence>
<dbReference type="CDD" id="cd15567">
    <property type="entry name" value="PHD4_NSD"/>
    <property type="match status" value="1"/>
</dbReference>
<dbReference type="Pfam" id="PF23004">
    <property type="entry name" value="PHDvar_NSD"/>
    <property type="match status" value="1"/>
</dbReference>
<evidence type="ECO:0000259" key="17">
    <source>
        <dbReference type="PROSITE" id="PS50280"/>
    </source>
</evidence>
<evidence type="ECO:0000313" key="22">
    <source>
        <dbReference type="Proteomes" id="UP000735302"/>
    </source>
</evidence>
<evidence type="ECO:0000256" key="13">
    <source>
        <dbReference type="ARBA" id="ARBA00023242"/>
    </source>
</evidence>
<dbReference type="CDD" id="cd05838">
    <property type="entry name" value="PWWP_NSD_rpt2"/>
    <property type="match status" value="1"/>
</dbReference>
<feature type="compositionally biased region" description="Basic residues" evidence="15">
    <location>
        <begin position="631"/>
        <end position="641"/>
    </location>
</feature>
<dbReference type="InterPro" id="IPR000313">
    <property type="entry name" value="PWWP_dom"/>
</dbReference>
<dbReference type="CDD" id="cd15568">
    <property type="entry name" value="PHD5_NSD"/>
    <property type="match status" value="1"/>
</dbReference>
<dbReference type="InterPro" id="IPR019786">
    <property type="entry name" value="Zinc_finger_PHD-type_CS"/>
</dbReference>
<feature type="domain" description="PWWP" evidence="18">
    <location>
        <begin position="118"/>
        <end position="180"/>
    </location>
</feature>
<feature type="region of interest" description="Disordered" evidence="15">
    <location>
        <begin position="663"/>
        <end position="747"/>
    </location>
</feature>
<dbReference type="PROSITE" id="PS50280">
    <property type="entry name" value="SET"/>
    <property type="match status" value="1"/>
</dbReference>
<dbReference type="SUPFAM" id="SSF57903">
    <property type="entry name" value="FYVE/PHD zinc finger"/>
    <property type="match status" value="2"/>
</dbReference>
<keyword evidence="12" id="KW-0156">Chromatin regulator</keyword>
<evidence type="ECO:0000256" key="11">
    <source>
        <dbReference type="ARBA" id="ARBA00022833"/>
    </source>
</evidence>
<dbReference type="SMART" id="SM00293">
    <property type="entry name" value="PWWP"/>
    <property type="match status" value="1"/>
</dbReference>
<feature type="compositionally biased region" description="Polar residues" evidence="15">
    <location>
        <begin position="700"/>
        <end position="722"/>
    </location>
</feature>
<keyword evidence="5" id="KW-0489">Methyltransferase</keyword>
<dbReference type="Pfam" id="PF00856">
    <property type="entry name" value="SET"/>
    <property type="match status" value="1"/>
</dbReference>
<evidence type="ECO:0000259" key="19">
    <source>
        <dbReference type="PROSITE" id="PS50868"/>
    </source>
</evidence>
<evidence type="ECO:0000259" key="18">
    <source>
        <dbReference type="PROSITE" id="PS50812"/>
    </source>
</evidence>
<dbReference type="PROSITE" id="PS50016">
    <property type="entry name" value="ZF_PHD_2"/>
    <property type="match status" value="1"/>
</dbReference>
<dbReference type="SMART" id="SM00508">
    <property type="entry name" value="PostSET"/>
    <property type="match status" value="1"/>
</dbReference>
<keyword evidence="22" id="KW-1185">Reference proteome</keyword>
<dbReference type="GO" id="GO:0008270">
    <property type="term" value="F:zinc ion binding"/>
    <property type="evidence" value="ECO:0007669"/>
    <property type="project" value="UniProtKB-KW"/>
</dbReference>
<dbReference type="GO" id="GO:0016279">
    <property type="term" value="F:protein-lysine N-methyltransferase activity"/>
    <property type="evidence" value="ECO:0007669"/>
    <property type="project" value="UniProtKB-ARBA"/>
</dbReference>
<keyword evidence="4" id="KW-0597">Phosphoprotein</keyword>
<keyword evidence="6" id="KW-0808">Transferase</keyword>
<dbReference type="Pfam" id="PF17982">
    <property type="entry name" value="C5HCH"/>
    <property type="match status" value="1"/>
</dbReference>
<dbReference type="GO" id="GO:0005634">
    <property type="term" value="C:nucleus"/>
    <property type="evidence" value="ECO:0007669"/>
    <property type="project" value="UniProtKB-SubCell"/>
</dbReference>
<feature type="region of interest" description="Disordered" evidence="15">
    <location>
        <begin position="606"/>
        <end position="644"/>
    </location>
</feature>
<dbReference type="FunFam" id="2.170.270.10:FF:000002">
    <property type="entry name" value="Histone-lysine N-methyltransferase"/>
    <property type="match status" value="1"/>
</dbReference>
<dbReference type="PROSITE" id="PS50812">
    <property type="entry name" value="PWWP"/>
    <property type="match status" value="1"/>
</dbReference>
<dbReference type="SMART" id="SM00317">
    <property type="entry name" value="SET"/>
    <property type="match status" value="1"/>
</dbReference>